<evidence type="ECO:0008006" key="4">
    <source>
        <dbReference type="Google" id="ProtNLM"/>
    </source>
</evidence>
<feature type="transmembrane region" description="Helical" evidence="1">
    <location>
        <begin position="224"/>
        <end position="248"/>
    </location>
</feature>
<accession>A0A0G1XPJ8</accession>
<reference evidence="2 3" key="1">
    <citation type="journal article" date="2015" name="Nature">
        <title>rRNA introns, odd ribosomes, and small enigmatic genomes across a large radiation of phyla.</title>
        <authorList>
            <person name="Brown C.T."/>
            <person name="Hug L.A."/>
            <person name="Thomas B.C."/>
            <person name="Sharon I."/>
            <person name="Castelle C.J."/>
            <person name="Singh A."/>
            <person name="Wilkins M.J."/>
            <person name="Williams K.H."/>
            <person name="Banfield J.F."/>
        </authorList>
    </citation>
    <scope>NUCLEOTIDE SEQUENCE [LARGE SCALE GENOMIC DNA]</scope>
</reference>
<keyword evidence="1" id="KW-1133">Transmembrane helix</keyword>
<protein>
    <recommendedName>
        <fullName evidence="4">Glycerophosphoryl diester phosphodiesterase membrane domain-containing protein</fullName>
    </recommendedName>
</protein>
<feature type="transmembrane region" description="Helical" evidence="1">
    <location>
        <begin position="170"/>
        <end position="203"/>
    </location>
</feature>
<sequence length="328" mass="36395">MSAKKSTTLYRPFLREAFVITWKRKSLWIFGIFAALISTGGIMDLVWRTLQKVERTESLLENLSSASFIGYRVAASYIGQLATLGPERSSMILIAITLMGILLVIIATLSQGALILGIRAKDPQNPYTLRTQAASSFWSLFLIGTLNKILMGILIGLMTLPLWLISLSTVPAHIVVFGILMCVFLPATIIVNIIYMFALIDIVETHAHPLDAIHTGWRLFTKQWLAIGEYGILLFILVLAGSVILLALLTLLLVPYSILFTVAVLTGSFPVFLLFNSISASLLIGMLLMFGGASVTFQYSAWYKFYQRGLHKTHGKKAFSKILRLMKT</sequence>
<proteinExistence type="predicted"/>
<evidence type="ECO:0000256" key="1">
    <source>
        <dbReference type="SAM" id="Phobius"/>
    </source>
</evidence>
<feature type="transmembrane region" description="Helical" evidence="1">
    <location>
        <begin position="282"/>
        <end position="302"/>
    </location>
</feature>
<dbReference type="EMBL" id="LCRH01000008">
    <property type="protein sequence ID" value="KKW33148.1"/>
    <property type="molecule type" value="Genomic_DNA"/>
</dbReference>
<evidence type="ECO:0000313" key="2">
    <source>
        <dbReference type="EMBL" id="KKW33148.1"/>
    </source>
</evidence>
<evidence type="ECO:0000313" key="3">
    <source>
        <dbReference type="Proteomes" id="UP000034054"/>
    </source>
</evidence>
<feature type="transmembrane region" description="Helical" evidence="1">
    <location>
        <begin position="91"/>
        <end position="116"/>
    </location>
</feature>
<feature type="transmembrane region" description="Helical" evidence="1">
    <location>
        <begin position="137"/>
        <end position="164"/>
    </location>
</feature>
<name>A0A0G1XPJ8_9BACT</name>
<feature type="transmembrane region" description="Helical" evidence="1">
    <location>
        <begin position="254"/>
        <end position="275"/>
    </location>
</feature>
<feature type="transmembrane region" description="Helical" evidence="1">
    <location>
        <begin position="27"/>
        <end position="47"/>
    </location>
</feature>
<dbReference type="AlphaFoldDB" id="A0A0G1XPJ8"/>
<keyword evidence="1" id="KW-0472">Membrane</keyword>
<comment type="caution">
    <text evidence="2">The sequence shown here is derived from an EMBL/GenBank/DDBJ whole genome shotgun (WGS) entry which is preliminary data.</text>
</comment>
<organism evidence="2 3">
    <name type="scientific">Candidatus Uhrbacteria bacterium GW2011_GWA2_52_8d</name>
    <dbReference type="NCBI Taxonomy" id="1618979"/>
    <lineage>
        <taxon>Bacteria</taxon>
        <taxon>Candidatus Uhriibacteriota</taxon>
    </lineage>
</organism>
<dbReference type="Proteomes" id="UP000034054">
    <property type="component" value="Unassembled WGS sequence"/>
</dbReference>
<gene>
    <name evidence="2" type="ORF">UY76_C0008G0021</name>
</gene>
<keyword evidence="1" id="KW-0812">Transmembrane</keyword>